<evidence type="ECO:0000313" key="12">
    <source>
        <dbReference type="EMBL" id="VEL30882.1"/>
    </source>
</evidence>
<keyword evidence="9" id="KW-0539">Nucleus</keyword>
<evidence type="ECO:0000256" key="10">
    <source>
        <dbReference type="ARBA" id="ARBA00030458"/>
    </source>
</evidence>
<dbReference type="Pfam" id="PF09771">
    <property type="entry name" value="Tmemb_18A"/>
    <property type="match status" value="1"/>
</dbReference>
<evidence type="ECO:0000256" key="6">
    <source>
        <dbReference type="ARBA" id="ARBA00022989"/>
    </source>
</evidence>
<evidence type="ECO:0000256" key="3">
    <source>
        <dbReference type="ARBA" id="ARBA00010998"/>
    </source>
</evidence>
<keyword evidence="4" id="KW-0963">Cytoplasm</keyword>
<evidence type="ECO:0000256" key="2">
    <source>
        <dbReference type="ARBA" id="ARBA00004496"/>
    </source>
</evidence>
<keyword evidence="6 11" id="KW-1133">Transmembrane helix</keyword>
<dbReference type="PANTHER" id="PTHR20996">
    <property type="entry name" value="NUCLEAR ENVELOPE PHOSPHATASE-REGULATORY SUBUNIT 1"/>
    <property type="match status" value="1"/>
</dbReference>
<dbReference type="GO" id="GO:0071595">
    <property type="term" value="C:Nem1-Spo7 phosphatase complex"/>
    <property type="evidence" value="ECO:0007669"/>
    <property type="project" value="InterPro"/>
</dbReference>
<keyword evidence="7" id="KW-0443">Lipid metabolism</keyword>
<dbReference type="GO" id="GO:0031965">
    <property type="term" value="C:nuclear membrane"/>
    <property type="evidence" value="ECO:0007669"/>
    <property type="project" value="UniProtKB-SubCell"/>
</dbReference>
<dbReference type="InterPro" id="IPR019168">
    <property type="entry name" value="NEP1-R1"/>
</dbReference>
<evidence type="ECO:0000256" key="4">
    <source>
        <dbReference type="ARBA" id="ARBA00022490"/>
    </source>
</evidence>
<keyword evidence="8 11" id="KW-0472">Membrane</keyword>
<keyword evidence="13" id="KW-1185">Reference proteome</keyword>
<accession>A0A448X8P5</accession>
<protein>
    <recommendedName>
        <fullName evidence="10">Transmembrane protein 188</fullName>
    </recommendedName>
</protein>
<dbReference type="PANTHER" id="PTHR20996:SF1">
    <property type="entry name" value="NUCLEAR ENVELOPE PHOSPHATASE-REGULATORY SUBUNIT 1"/>
    <property type="match status" value="1"/>
</dbReference>
<feature type="transmembrane region" description="Helical" evidence="11">
    <location>
        <begin position="33"/>
        <end position="53"/>
    </location>
</feature>
<reference evidence="12" key="1">
    <citation type="submission" date="2018-11" db="EMBL/GenBank/DDBJ databases">
        <authorList>
            <consortium name="Pathogen Informatics"/>
        </authorList>
    </citation>
    <scope>NUCLEOTIDE SEQUENCE</scope>
</reference>
<proteinExistence type="inferred from homology"/>
<name>A0A448X8P5_9PLAT</name>
<evidence type="ECO:0000256" key="11">
    <source>
        <dbReference type="SAM" id="Phobius"/>
    </source>
</evidence>
<dbReference type="GO" id="GO:0006629">
    <property type="term" value="P:lipid metabolic process"/>
    <property type="evidence" value="ECO:0007669"/>
    <property type="project" value="UniProtKB-KW"/>
</dbReference>
<evidence type="ECO:0000256" key="7">
    <source>
        <dbReference type="ARBA" id="ARBA00023098"/>
    </source>
</evidence>
<dbReference type="EMBL" id="CAAALY010116600">
    <property type="protein sequence ID" value="VEL30882.1"/>
    <property type="molecule type" value="Genomic_DNA"/>
</dbReference>
<organism evidence="12 13">
    <name type="scientific">Protopolystoma xenopodis</name>
    <dbReference type="NCBI Taxonomy" id="117903"/>
    <lineage>
        <taxon>Eukaryota</taxon>
        <taxon>Metazoa</taxon>
        <taxon>Spiralia</taxon>
        <taxon>Lophotrochozoa</taxon>
        <taxon>Platyhelminthes</taxon>
        <taxon>Monogenea</taxon>
        <taxon>Polyopisthocotylea</taxon>
        <taxon>Polystomatidea</taxon>
        <taxon>Polystomatidae</taxon>
        <taxon>Protopolystoma</taxon>
    </lineage>
</organism>
<gene>
    <name evidence="12" type="ORF">PXEA_LOCUS24322</name>
</gene>
<evidence type="ECO:0000256" key="5">
    <source>
        <dbReference type="ARBA" id="ARBA00022692"/>
    </source>
</evidence>
<comment type="caution">
    <text evidence="12">The sequence shown here is derived from an EMBL/GenBank/DDBJ whole genome shotgun (WGS) entry which is preliminary data.</text>
</comment>
<evidence type="ECO:0000256" key="1">
    <source>
        <dbReference type="ARBA" id="ARBA00004232"/>
    </source>
</evidence>
<comment type="similarity">
    <text evidence="3">Belongs to the CNEP1R1 family.</text>
</comment>
<dbReference type="OrthoDB" id="5786980at2759"/>
<feature type="transmembrane region" description="Helical" evidence="11">
    <location>
        <begin position="73"/>
        <end position="93"/>
    </location>
</feature>
<evidence type="ECO:0000256" key="8">
    <source>
        <dbReference type="ARBA" id="ARBA00023136"/>
    </source>
</evidence>
<evidence type="ECO:0000256" key="9">
    <source>
        <dbReference type="ARBA" id="ARBA00023242"/>
    </source>
</evidence>
<evidence type="ECO:0000313" key="13">
    <source>
        <dbReference type="Proteomes" id="UP000784294"/>
    </source>
</evidence>
<comment type="subcellular location">
    <subcellularLocation>
        <location evidence="2">Cytoplasm</location>
    </subcellularLocation>
    <subcellularLocation>
        <location evidence="1">Nucleus membrane</location>
        <topology evidence="1">Multi-pass membrane protein</topology>
    </subcellularLocation>
</comment>
<keyword evidence="5 11" id="KW-0812">Transmembrane</keyword>
<dbReference type="Proteomes" id="UP000784294">
    <property type="component" value="Unassembled WGS sequence"/>
</dbReference>
<dbReference type="AlphaFoldDB" id="A0A448X8P5"/>
<dbReference type="GO" id="GO:0005737">
    <property type="term" value="C:cytoplasm"/>
    <property type="evidence" value="ECO:0007669"/>
    <property type="project" value="UniProtKB-SubCell"/>
</dbReference>
<sequence>MINSEPPEPTEDLKAFERRLREIMDGLQPKARFWRLLLVLAISTSCLTAYLWLIDPATYEVNFFRSLRNHPEFIISLFALSLLFVSGAHKKVVLSRIIAERSRLVLAEYNMTCDYSGKLILRPRPTP</sequence>